<evidence type="ECO:0000256" key="4">
    <source>
        <dbReference type="SAM" id="MobiDB-lite"/>
    </source>
</evidence>
<evidence type="ECO:0000256" key="3">
    <source>
        <dbReference type="RuleBase" id="RU003939"/>
    </source>
</evidence>
<comment type="caution">
    <text evidence="5">The sequence shown here is derived from an EMBL/GenBank/DDBJ whole genome shotgun (WGS) entry which is preliminary data.</text>
</comment>
<gene>
    <name evidence="5" type="ORF">COU35_04730</name>
</gene>
<name>A0A2H0TRG7_9BACT</name>
<dbReference type="GO" id="GO:0030527">
    <property type="term" value="F:structural constituent of chromatin"/>
    <property type="evidence" value="ECO:0007669"/>
    <property type="project" value="InterPro"/>
</dbReference>
<dbReference type="EMBL" id="PFCB01000031">
    <property type="protein sequence ID" value="PIR74017.1"/>
    <property type="molecule type" value="Genomic_DNA"/>
</dbReference>
<evidence type="ECO:0000313" key="5">
    <source>
        <dbReference type="EMBL" id="PIR74017.1"/>
    </source>
</evidence>
<sequence length="119" mass="12486">MNKAALAQAIADKVGLSKKESEDMVNSFVAIVIEQLSADKTVNIAGFGQFSAKTRAGRVGVNPQNPTEKIQIPPVTVPKFKAGKALKDALKGKKDAAPSLSPVSPAIHTPPPAMHSDMQ</sequence>
<proteinExistence type="inferred from homology"/>
<feature type="region of interest" description="Disordered" evidence="4">
    <location>
        <begin position="90"/>
        <end position="119"/>
    </location>
</feature>
<protein>
    <recommendedName>
        <fullName evidence="7">DNA-binding protein</fullName>
    </recommendedName>
</protein>
<keyword evidence="1" id="KW-0226">DNA condensation</keyword>
<dbReference type="InterPro" id="IPR010992">
    <property type="entry name" value="IHF-like_DNA-bd_dom_sf"/>
</dbReference>
<dbReference type="PROSITE" id="PS00045">
    <property type="entry name" value="HISTONE_LIKE"/>
    <property type="match status" value="1"/>
</dbReference>
<organism evidence="5 6">
    <name type="scientific">Candidatus Magasanikbacteria bacterium CG10_big_fil_rev_8_21_14_0_10_47_10</name>
    <dbReference type="NCBI Taxonomy" id="1974652"/>
    <lineage>
        <taxon>Bacteria</taxon>
        <taxon>Candidatus Magasanikiibacteriota</taxon>
    </lineage>
</organism>
<dbReference type="PANTHER" id="PTHR33175:SF3">
    <property type="entry name" value="DNA-BINDING PROTEIN HU-BETA"/>
    <property type="match status" value="1"/>
</dbReference>
<dbReference type="AlphaFoldDB" id="A0A2H0TRG7"/>
<dbReference type="InterPro" id="IPR000119">
    <property type="entry name" value="Hist_DNA-bd"/>
</dbReference>
<keyword evidence="2" id="KW-0238">DNA-binding</keyword>
<reference evidence="6" key="1">
    <citation type="submission" date="2017-09" db="EMBL/GenBank/DDBJ databases">
        <title>Depth-based differentiation of microbial function through sediment-hosted aquifers and enrichment of novel symbionts in the deep terrestrial subsurface.</title>
        <authorList>
            <person name="Probst A.J."/>
            <person name="Ladd B."/>
            <person name="Jarett J.K."/>
            <person name="Geller-Mcgrath D.E."/>
            <person name="Sieber C.M.K."/>
            <person name="Emerson J.B."/>
            <person name="Anantharaman K."/>
            <person name="Thomas B.C."/>
            <person name="Malmstrom R."/>
            <person name="Stieglmeier M."/>
            <person name="Klingl A."/>
            <person name="Woyke T."/>
            <person name="Ryan C.M."/>
            <person name="Banfield J.F."/>
        </authorList>
    </citation>
    <scope>NUCLEOTIDE SEQUENCE [LARGE SCALE GENOMIC DNA]</scope>
</reference>
<dbReference type="Gene3D" id="4.10.520.10">
    <property type="entry name" value="IHF-like DNA-binding proteins"/>
    <property type="match status" value="1"/>
</dbReference>
<dbReference type="PRINTS" id="PR01727">
    <property type="entry name" value="DNABINDINGHU"/>
</dbReference>
<dbReference type="PANTHER" id="PTHR33175">
    <property type="entry name" value="DNA-BINDING PROTEIN HU"/>
    <property type="match status" value="1"/>
</dbReference>
<dbReference type="GO" id="GO:0005829">
    <property type="term" value="C:cytosol"/>
    <property type="evidence" value="ECO:0007669"/>
    <property type="project" value="TreeGrafter"/>
</dbReference>
<evidence type="ECO:0000256" key="1">
    <source>
        <dbReference type="ARBA" id="ARBA00023067"/>
    </source>
</evidence>
<evidence type="ECO:0008006" key="7">
    <source>
        <dbReference type="Google" id="ProtNLM"/>
    </source>
</evidence>
<dbReference type="Proteomes" id="UP000230154">
    <property type="component" value="Unassembled WGS sequence"/>
</dbReference>
<comment type="similarity">
    <text evidence="3">Belongs to the bacterial histone-like protein family.</text>
</comment>
<dbReference type="GO" id="GO:0003677">
    <property type="term" value="F:DNA binding"/>
    <property type="evidence" value="ECO:0007669"/>
    <property type="project" value="UniProtKB-KW"/>
</dbReference>
<evidence type="ECO:0000256" key="2">
    <source>
        <dbReference type="ARBA" id="ARBA00023125"/>
    </source>
</evidence>
<dbReference type="SMART" id="SM00411">
    <property type="entry name" value="BHL"/>
    <property type="match status" value="1"/>
</dbReference>
<dbReference type="CDD" id="cd13831">
    <property type="entry name" value="HU"/>
    <property type="match status" value="1"/>
</dbReference>
<evidence type="ECO:0000313" key="6">
    <source>
        <dbReference type="Proteomes" id="UP000230154"/>
    </source>
</evidence>
<dbReference type="Pfam" id="PF00216">
    <property type="entry name" value="Bac_DNA_binding"/>
    <property type="match status" value="1"/>
</dbReference>
<dbReference type="GO" id="GO:0030261">
    <property type="term" value="P:chromosome condensation"/>
    <property type="evidence" value="ECO:0007669"/>
    <property type="project" value="UniProtKB-KW"/>
</dbReference>
<accession>A0A2H0TRG7</accession>
<dbReference type="SUPFAM" id="SSF47729">
    <property type="entry name" value="IHF-like DNA-binding proteins"/>
    <property type="match status" value="1"/>
</dbReference>
<dbReference type="InterPro" id="IPR020816">
    <property type="entry name" value="Histone-like_DNA-bd_CS"/>
</dbReference>